<feature type="transmembrane region" description="Helical" evidence="14">
    <location>
        <begin position="169"/>
        <end position="186"/>
    </location>
</feature>
<proteinExistence type="inferred from homology"/>
<keyword evidence="8 11" id="KW-0256">Endoplasmic reticulum</keyword>
<evidence type="ECO:0000256" key="12">
    <source>
        <dbReference type="PIRSR" id="PIRSR000905-1"/>
    </source>
</evidence>
<name>A0AAN8PV89_PATCE</name>
<dbReference type="EC" id="3.1.3.9" evidence="4 11"/>
<dbReference type="GO" id="GO:0006094">
    <property type="term" value="P:gluconeogenesis"/>
    <property type="evidence" value="ECO:0007669"/>
    <property type="project" value="UniProtKB-UniRule"/>
</dbReference>
<evidence type="ECO:0000256" key="2">
    <source>
        <dbReference type="ARBA" id="ARBA00004742"/>
    </source>
</evidence>
<feature type="active site" description="Nucleophile" evidence="12">
    <location>
        <position position="164"/>
    </location>
</feature>
<feature type="domain" description="Phosphatidic acid phosphatase type 2/haloperoxidase" evidence="15">
    <location>
        <begin position="53"/>
        <end position="184"/>
    </location>
</feature>
<dbReference type="PANTHER" id="PTHR12591:SF0">
    <property type="entry name" value="FI19814P1"/>
    <property type="match status" value="1"/>
</dbReference>
<organism evidence="16 17">
    <name type="scientific">Patella caerulea</name>
    <name type="common">Rayed Mediterranean limpet</name>
    <dbReference type="NCBI Taxonomy" id="87958"/>
    <lineage>
        <taxon>Eukaryota</taxon>
        <taxon>Metazoa</taxon>
        <taxon>Spiralia</taxon>
        <taxon>Lophotrochozoa</taxon>
        <taxon>Mollusca</taxon>
        <taxon>Gastropoda</taxon>
        <taxon>Patellogastropoda</taxon>
        <taxon>Patelloidea</taxon>
        <taxon>Patellidae</taxon>
        <taxon>Patella</taxon>
    </lineage>
</organism>
<feature type="transmembrane region" description="Helical" evidence="14">
    <location>
        <begin position="302"/>
        <end position="328"/>
    </location>
</feature>
<comment type="similarity">
    <text evidence="3 11">Belongs to the glucose-6-phosphatase family.</text>
</comment>
<evidence type="ECO:0000256" key="6">
    <source>
        <dbReference type="ARBA" id="ARBA00022692"/>
    </source>
</evidence>
<feature type="transmembrane region" description="Helical" evidence="14">
    <location>
        <begin position="141"/>
        <end position="163"/>
    </location>
</feature>
<sequence length="341" mass="38405">MDELHIKGVVFIQTIQKYFKDESSFMILISHLSDPKNAFLFYFPLVFCLHRSVGKRVLWVAAISEWLNAVFKWILHGERPYWWVSESNLYKTPPHLEQFDITCETGPGSPSGHCMVTSAVIYIIVSDFLYYTNIKSFAIKLLCWSGYVVLLMLVCLSRCFIAAHFPHQVIAGTLVGVLIGMVMNKISTTNLSLPHYLVTSLALLSGGVGTFYIIQSMDLDPFWSISKAERRCANPEWIHLDSSLFFSIVRDFSSLIGLGLGLSLTSTTGVKFSPVFTPVQIVVSLALTLGSDWVQLPNDPVIYFYLSASLKFIVIFICVVAVIPKLNIGNNENRKQKKKKK</sequence>
<keyword evidence="7 11" id="KW-0378">Hydrolase</keyword>
<comment type="caution">
    <text evidence="16">The sequence shown here is derived from an EMBL/GenBank/DDBJ whole genome shotgun (WGS) entry which is preliminary data.</text>
</comment>
<keyword evidence="10 11" id="KW-0472">Membrane</keyword>
<evidence type="ECO:0000256" key="5">
    <source>
        <dbReference type="ARBA" id="ARBA00022432"/>
    </source>
</evidence>
<keyword evidence="9 14" id="KW-1133">Transmembrane helix</keyword>
<feature type="binding site" evidence="13">
    <location>
        <position position="158"/>
    </location>
    <ligand>
        <name>substrate</name>
    </ligand>
</feature>
<keyword evidence="17" id="KW-1185">Reference proteome</keyword>
<dbReference type="InterPro" id="IPR000326">
    <property type="entry name" value="PAP2/HPO"/>
</dbReference>
<evidence type="ECO:0000256" key="3">
    <source>
        <dbReference type="ARBA" id="ARBA00009266"/>
    </source>
</evidence>
<evidence type="ECO:0000256" key="7">
    <source>
        <dbReference type="ARBA" id="ARBA00022801"/>
    </source>
</evidence>
<evidence type="ECO:0000256" key="8">
    <source>
        <dbReference type="ARBA" id="ARBA00022824"/>
    </source>
</evidence>
<reference evidence="16 17" key="1">
    <citation type="submission" date="2024-01" db="EMBL/GenBank/DDBJ databases">
        <title>The genome of the rayed Mediterranean limpet Patella caerulea (Linnaeus, 1758).</title>
        <authorList>
            <person name="Anh-Thu Weber A."/>
            <person name="Halstead-Nussloch G."/>
        </authorList>
    </citation>
    <scope>NUCLEOTIDE SEQUENCE [LARGE SCALE GENOMIC DNA]</scope>
    <source>
        <strain evidence="16">AATW-2023a</strain>
        <tissue evidence="16">Whole specimen</tissue>
    </source>
</reference>
<protein>
    <recommendedName>
        <fullName evidence="4 11">Glucose-6-phosphatase</fullName>
        <ecNumber evidence="4 11">3.1.3.9</ecNumber>
    </recommendedName>
</protein>
<evidence type="ECO:0000256" key="14">
    <source>
        <dbReference type="SAM" id="Phobius"/>
    </source>
</evidence>
<evidence type="ECO:0000259" key="15">
    <source>
        <dbReference type="SMART" id="SM00014"/>
    </source>
</evidence>
<evidence type="ECO:0000256" key="9">
    <source>
        <dbReference type="ARBA" id="ARBA00022989"/>
    </source>
</evidence>
<dbReference type="InterPro" id="IPR036938">
    <property type="entry name" value="PAP2/HPO_sf"/>
</dbReference>
<dbReference type="PANTHER" id="PTHR12591">
    <property type="entry name" value="GLUCOSE-6-PHOSPHATASE"/>
    <property type="match status" value="1"/>
</dbReference>
<dbReference type="EMBL" id="JAZGQO010000007">
    <property type="protein sequence ID" value="KAK6183359.1"/>
    <property type="molecule type" value="Genomic_DNA"/>
</dbReference>
<evidence type="ECO:0000256" key="1">
    <source>
        <dbReference type="ARBA" id="ARBA00004477"/>
    </source>
</evidence>
<evidence type="ECO:0000313" key="16">
    <source>
        <dbReference type="EMBL" id="KAK6183359.1"/>
    </source>
</evidence>
<dbReference type="GO" id="GO:0051156">
    <property type="term" value="P:glucose 6-phosphate metabolic process"/>
    <property type="evidence" value="ECO:0007669"/>
    <property type="project" value="TreeGrafter"/>
</dbReference>
<comment type="pathway">
    <text evidence="2 11">Carbohydrate biosynthesis; gluconeogenesis.</text>
</comment>
<accession>A0AAN8PV89</accession>
<dbReference type="GO" id="GO:0005789">
    <property type="term" value="C:endoplasmic reticulum membrane"/>
    <property type="evidence" value="ECO:0007669"/>
    <property type="project" value="UniProtKB-SubCell"/>
</dbReference>
<feature type="binding site" evidence="13">
    <location>
        <position position="79"/>
    </location>
    <ligand>
        <name>substrate</name>
    </ligand>
</feature>
<keyword evidence="5 11" id="KW-0312">Gluconeogenesis</keyword>
<evidence type="ECO:0000313" key="17">
    <source>
        <dbReference type="Proteomes" id="UP001347796"/>
    </source>
</evidence>
<gene>
    <name evidence="16" type="ORF">SNE40_010858</name>
</gene>
<dbReference type="GO" id="GO:0004346">
    <property type="term" value="F:glucose-6-phosphatase activity"/>
    <property type="evidence" value="ECO:0007669"/>
    <property type="project" value="UniProtKB-EC"/>
</dbReference>
<evidence type="ECO:0000256" key="13">
    <source>
        <dbReference type="PIRSR" id="PIRSR000905-2"/>
    </source>
</evidence>
<evidence type="ECO:0000256" key="11">
    <source>
        <dbReference type="PIRNR" id="PIRNR000905"/>
    </source>
</evidence>
<dbReference type="InterPro" id="IPR016275">
    <property type="entry name" value="Glucose-6-phosphatase"/>
</dbReference>
<dbReference type="AlphaFoldDB" id="A0AAN8PV89"/>
<dbReference type="Proteomes" id="UP001347796">
    <property type="component" value="Unassembled WGS sequence"/>
</dbReference>
<dbReference type="SMART" id="SM00014">
    <property type="entry name" value="acidPPc"/>
    <property type="match status" value="1"/>
</dbReference>
<dbReference type="PIRSF" id="PIRSF000905">
    <property type="entry name" value="Glucose-6-phosphatase"/>
    <property type="match status" value="1"/>
</dbReference>
<evidence type="ECO:0000256" key="10">
    <source>
        <dbReference type="ARBA" id="ARBA00023136"/>
    </source>
</evidence>
<keyword evidence="6 14" id="KW-0812">Transmembrane</keyword>
<dbReference type="Pfam" id="PF01569">
    <property type="entry name" value="PAP2"/>
    <property type="match status" value="1"/>
</dbReference>
<dbReference type="SUPFAM" id="SSF48317">
    <property type="entry name" value="Acid phosphatase/Vanadium-dependent haloperoxidase"/>
    <property type="match status" value="1"/>
</dbReference>
<comment type="subcellular location">
    <subcellularLocation>
        <location evidence="1">Endoplasmic reticulum membrane</location>
        <topology evidence="1">Multi-pass membrane protein</topology>
    </subcellularLocation>
</comment>
<feature type="active site" description="Proton donor" evidence="12">
    <location>
        <position position="113"/>
    </location>
</feature>
<dbReference type="Gene3D" id="1.20.144.10">
    <property type="entry name" value="Phosphatidic acid phosphatase type 2/haloperoxidase"/>
    <property type="match status" value="1"/>
</dbReference>
<evidence type="ECO:0000256" key="4">
    <source>
        <dbReference type="ARBA" id="ARBA00012634"/>
    </source>
</evidence>
<feature type="transmembrane region" description="Helical" evidence="14">
    <location>
        <begin position="193"/>
        <end position="214"/>
    </location>
</feature>